<feature type="domain" description="Glycosyl transferase family 28 C-terminal" evidence="13">
    <location>
        <begin position="25"/>
        <end position="177"/>
    </location>
</feature>
<evidence type="ECO:0000256" key="7">
    <source>
        <dbReference type="ARBA" id="ARBA00022679"/>
    </source>
</evidence>
<dbReference type="InterPro" id="IPR007235">
    <property type="entry name" value="Glyco_trans_28_C"/>
</dbReference>
<evidence type="ECO:0000256" key="5">
    <source>
        <dbReference type="ARBA" id="ARBA00017468"/>
    </source>
</evidence>
<dbReference type="SUPFAM" id="SSF53756">
    <property type="entry name" value="UDP-Glycosyltransferase/glycogen phosphorylase"/>
    <property type="match status" value="1"/>
</dbReference>
<keyword evidence="6 12" id="KW-0328">Glycosyltransferase</keyword>
<dbReference type="Pfam" id="PF04101">
    <property type="entry name" value="Glyco_tran_28_C"/>
    <property type="match status" value="1"/>
</dbReference>
<evidence type="ECO:0000256" key="2">
    <source>
        <dbReference type="ARBA" id="ARBA00006962"/>
    </source>
</evidence>
<dbReference type="GO" id="GO:0004577">
    <property type="term" value="F:N-acetylglucosaminyldiphosphodolichol N-acetylglucosaminyltransferase activity"/>
    <property type="evidence" value="ECO:0007669"/>
    <property type="project" value="UniProtKB-EC"/>
</dbReference>
<evidence type="ECO:0000256" key="4">
    <source>
        <dbReference type="ARBA" id="ARBA00012614"/>
    </source>
</evidence>
<dbReference type="PANTHER" id="PTHR12867">
    <property type="entry name" value="GLYCOSYL TRANSFERASE-RELATED"/>
    <property type="match status" value="1"/>
</dbReference>
<evidence type="ECO:0000256" key="6">
    <source>
        <dbReference type="ARBA" id="ARBA00022676"/>
    </source>
</evidence>
<evidence type="ECO:0000313" key="14">
    <source>
        <dbReference type="EMBL" id="OSX65263.1"/>
    </source>
</evidence>
<proteinExistence type="inferred from homology"/>
<evidence type="ECO:0000256" key="10">
    <source>
        <dbReference type="ARBA" id="ARBA00032061"/>
    </source>
</evidence>
<keyword evidence="7 12" id="KW-0808">Transferase</keyword>
<evidence type="ECO:0000313" key="15">
    <source>
        <dbReference type="Proteomes" id="UP000194127"/>
    </source>
</evidence>
<dbReference type="OrthoDB" id="20273at2759"/>
<dbReference type="GO" id="GO:0005783">
    <property type="term" value="C:endoplasmic reticulum"/>
    <property type="evidence" value="ECO:0007669"/>
    <property type="project" value="UniProtKB-SubCell"/>
</dbReference>
<evidence type="ECO:0000256" key="11">
    <source>
        <dbReference type="ARBA" id="ARBA00048184"/>
    </source>
</evidence>
<evidence type="ECO:0000256" key="1">
    <source>
        <dbReference type="ARBA" id="ARBA00004240"/>
    </source>
</evidence>
<dbReference type="Proteomes" id="UP000194127">
    <property type="component" value="Unassembled WGS sequence"/>
</dbReference>
<evidence type="ECO:0000256" key="8">
    <source>
        <dbReference type="ARBA" id="ARBA00022824"/>
    </source>
</evidence>
<name>A0A1X6NA76_9APHY</name>
<dbReference type="EC" id="2.4.1.141" evidence="4 12"/>
<dbReference type="AlphaFoldDB" id="A0A1X6NA76"/>
<dbReference type="EMBL" id="KZ110593">
    <property type="protein sequence ID" value="OSX65263.1"/>
    <property type="molecule type" value="Genomic_DNA"/>
</dbReference>
<comment type="similarity">
    <text evidence="2 12">Belongs to the glycosyltransferase 28 family.</text>
</comment>
<dbReference type="InterPro" id="IPR039042">
    <property type="entry name" value="Alg13-like"/>
</dbReference>
<comment type="subcellular location">
    <subcellularLocation>
        <location evidence="1 12">Endoplasmic reticulum</location>
    </subcellularLocation>
</comment>
<reference evidence="14 15" key="1">
    <citation type="submission" date="2017-04" db="EMBL/GenBank/DDBJ databases">
        <title>Genome Sequence of the Model Brown-Rot Fungus Postia placenta SB12.</title>
        <authorList>
            <consortium name="DOE Joint Genome Institute"/>
            <person name="Gaskell J."/>
            <person name="Kersten P."/>
            <person name="Larrondo L.F."/>
            <person name="Canessa P."/>
            <person name="Martinez D."/>
            <person name="Hibbett D."/>
            <person name="Schmoll M."/>
            <person name="Kubicek C.P."/>
            <person name="Martinez A.T."/>
            <person name="Yadav J."/>
            <person name="Master E."/>
            <person name="Magnuson J.K."/>
            <person name="James T."/>
            <person name="Yaver D."/>
            <person name="Berka R."/>
            <person name="Labutti K."/>
            <person name="Lipzen A."/>
            <person name="Aerts A."/>
            <person name="Barry K."/>
            <person name="Henrissat B."/>
            <person name="Blanchette R."/>
            <person name="Grigoriev I."/>
            <person name="Cullen D."/>
        </authorList>
    </citation>
    <scope>NUCLEOTIDE SEQUENCE [LARGE SCALE GENOMIC DNA]</scope>
    <source>
        <strain evidence="14 15">MAD-698-R-SB12</strain>
    </source>
</reference>
<evidence type="ECO:0000256" key="3">
    <source>
        <dbReference type="ARBA" id="ARBA00011198"/>
    </source>
</evidence>
<evidence type="ECO:0000259" key="13">
    <source>
        <dbReference type="Pfam" id="PF04101"/>
    </source>
</evidence>
<protein>
    <recommendedName>
        <fullName evidence="5 12">UDP-N-acetylglucosamine transferase subunit ALG13</fullName>
        <ecNumber evidence="4 12">2.4.1.141</ecNumber>
    </recommendedName>
    <alternativeName>
        <fullName evidence="10 12">Asparagine-linked glycosylation protein 13</fullName>
    </alternativeName>
</protein>
<keyword evidence="15" id="KW-1185">Reference proteome</keyword>
<comment type="function">
    <text evidence="9 12">Involved in protein N-glycosylation. Essential for the second step of the dolichol-linked oligosaccharide pathway.</text>
</comment>
<dbReference type="GO" id="GO:0006488">
    <property type="term" value="P:dolichol-linked oligosaccharide biosynthetic process"/>
    <property type="evidence" value="ECO:0007669"/>
    <property type="project" value="InterPro"/>
</dbReference>
<gene>
    <name evidence="12" type="primary">ALG13</name>
    <name evidence="14" type="ORF">POSPLADRAFT_1167480</name>
</gene>
<comment type="catalytic activity">
    <reaction evidence="11">
        <text>an N-acetyl-alpha-D-glucosaminyl-diphospho-di-trans,poly-cis-dolichol + UDP-N-acetyl-alpha-D-glucosamine = an N,N'-diacetylchitobiosyl-diphospho-di-trans,poly-cis-dolichol + UDP + H(+)</text>
        <dbReference type="Rhea" id="RHEA:23380"/>
        <dbReference type="Rhea" id="RHEA-COMP:19507"/>
        <dbReference type="Rhea" id="RHEA-COMP:19510"/>
        <dbReference type="ChEBI" id="CHEBI:15378"/>
        <dbReference type="ChEBI" id="CHEBI:57269"/>
        <dbReference type="ChEBI" id="CHEBI:57705"/>
        <dbReference type="ChEBI" id="CHEBI:58223"/>
        <dbReference type="ChEBI" id="CHEBI:58427"/>
        <dbReference type="EC" id="2.4.1.141"/>
    </reaction>
</comment>
<comment type="subunit">
    <text evidence="3 12">Heterodimer with ALG14 to form a functional enzyme.</text>
</comment>
<evidence type="ECO:0000256" key="12">
    <source>
        <dbReference type="RuleBase" id="RU362128"/>
    </source>
</evidence>
<accession>A0A1X6NA76</accession>
<organism evidence="14 15">
    <name type="scientific">Postia placenta MAD-698-R-SB12</name>
    <dbReference type="NCBI Taxonomy" id="670580"/>
    <lineage>
        <taxon>Eukaryota</taxon>
        <taxon>Fungi</taxon>
        <taxon>Dikarya</taxon>
        <taxon>Basidiomycota</taxon>
        <taxon>Agaricomycotina</taxon>
        <taxon>Agaricomycetes</taxon>
        <taxon>Polyporales</taxon>
        <taxon>Adustoporiaceae</taxon>
        <taxon>Rhodonia</taxon>
    </lineage>
</organism>
<evidence type="ECO:0000256" key="9">
    <source>
        <dbReference type="ARBA" id="ARBA00024804"/>
    </source>
</evidence>
<dbReference type="PANTHER" id="PTHR12867:SF6">
    <property type="entry name" value="N-ACETYLGLUCOSAMINYLDIPHOSPHODOLICHOL N-ACETYLGLUCOSAMINYLTRANSFERASE"/>
    <property type="match status" value="1"/>
</dbReference>
<dbReference type="STRING" id="670580.A0A1X6NA76"/>
<dbReference type="Gene3D" id="3.40.50.2000">
    <property type="entry name" value="Glycogen Phosphorylase B"/>
    <property type="match status" value="1"/>
</dbReference>
<sequence>MSEPLSPSQASASAIESPLRTRTNVLVTVGSTRFDALVQAVLSEPVLAALRARGYSRLTVQCGNSEFDANGFEQQEEGLVQTTENGIDIVVWKFRPSLEEEYEKADLVISHAGSGTILDVLRLPRPLIVVPNPTLLDNHQQELADALGLLGHLRPSTVSELPQAIETLRDSKLVPFPPFNGSRFRELLDEEMGYVDSDG</sequence>
<keyword evidence="8 12" id="KW-0256">Endoplasmic reticulum</keyword>